<feature type="transmembrane region" description="Helical" evidence="2">
    <location>
        <begin position="459"/>
        <end position="478"/>
    </location>
</feature>
<dbReference type="PANTHER" id="PTHR43849:SF2">
    <property type="entry name" value="BLL3936 PROTEIN"/>
    <property type="match status" value="1"/>
</dbReference>
<dbReference type="PANTHER" id="PTHR43849">
    <property type="entry name" value="BLL3936 PROTEIN"/>
    <property type="match status" value="1"/>
</dbReference>
<dbReference type="AlphaFoldDB" id="A0A644SYV3"/>
<feature type="transmembrane region" description="Helical" evidence="2">
    <location>
        <begin position="586"/>
        <end position="609"/>
    </location>
</feature>
<feature type="transmembrane region" description="Helical" evidence="2">
    <location>
        <begin position="315"/>
        <end position="344"/>
    </location>
</feature>
<accession>A0A644SYV3</accession>
<feature type="transmembrane region" description="Helical" evidence="2">
    <location>
        <begin position="615"/>
        <end position="634"/>
    </location>
</feature>
<feature type="transmembrane region" description="Helical" evidence="2">
    <location>
        <begin position="646"/>
        <end position="676"/>
    </location>
</feature>
<feature type="transmembrane region" description="Helical" evidence="2">
    <location>
        <begin position="227"/>
        <end position="249"/>
    </location>
</feature>
<dbReference type="Pfam" id="PF06808">
    <property type="entry name" value="DctM"/>
    <property type="match status" value="1"/>
</dbReference>
<proteinExistence type="predicted"/>
<name>A0A644SYV3_9ZZZZ</name>
<feature type="transmembrane region" description="Helical" evidence="2">
    <location>
        <begin position="394"/>
        <end position="414"/>
    </location>
</feature>
<feature type="transmembrane region" description="Helical" evidence="2">
    <location>
        <begin position="158"/>
        <end position="177"/>
    </location>
</feature>
<keyword evidence="2" id="KW-1133">Transmembrane helix</keyword>
<feature type="transmembrane region" description="Helical" evidence="2">
    <location>
        <begin position="125"/>
        <end position="146"/>
    </location>
</feature>
<feature type="domain" description="TRAP C4-dicarboxylate transport system permease DctM subunit" evidence="3">
    <location>
        <begin position="169"/>
        <end position="606"/>
    </location>
</feature>
<dbReference type="InterPro" id="IPR011853">
    <property type="entry name" value="TRAP_DctM-Dct_fused"/>
</dbReference>
<keyword evidence="2" id="KW-0472">Membrane</keyword>
<organism evidence="4">
    <name type="scientific">bioreactor metagenome</name>
    <dbReference type="NCBI Taxonomy" id="1076179"/>
    <lineage>
        <taxon>unclassified sequences</taxon>
        <taxon>metagenomes</taxon>
        <taxon>ecological metagenomes</taxon>
    </lineage>
</organism>
<feature type="transmembrane region" description="Helical" evidence="2">
    <location>
        <begin position="531"/>
        <end position="550"/>
    </location>
</feature>
<reference evidence="4" key="1">
    <citation type="submission" date="2019-08" db="EMBL/GenBank/DDBJ databases">
        <authorList>
            <person name="Kucharzyk K."/>
            <person name="Murdoch R.W."/>
            <person name="Higgins S."/>
            <person name="Loffler F."/>
        </authorList>
    </citation>
    <scope>NUCLEOTIDE SEQUENCE</scope>
</reference>
<sequence length="687" mass="73654">MALSLETFSTIFDAVTKGTPLLFSRINLLRYNRHHSRDFIQRQPRGSNESGLYTNKGNPMKTRPQADFLKKPVTIIAALFGLYYFITSGFGIMSSEAHRGLYMLFTFMLCFLMYPASQKKPNSKLLYGLDALLLLLSAAAILYWTFQYPTYAARRVGLPNNLDILFGAVMILLSLEVTRRTMGYTLTILGAVMLAQVYFGPILPGIFQHGGVSFSRLVEYNYFIDGIFGTIVAVYATYVMPFLIFGAFLQTSGAGDFFIDLASSVAGKVPGGPALISVIGSAIFGSISGSPVANVVATGTFTIPMMKKVGYSKEFSGAVEAAASTGGSFLPPVMGAAAFVLATITETPYGTIMIMAVLPAILYYLSIGLQVYFQARKTGLKGLEASEVPSTRAVLKRGWYFALTIVVVGLLIALGYSPSVIAFGGSVFVVVCNILFGAPQDKLTPRKFIQSLETAGTSSLVVGSTAGTLGLVMAGMTMTGLGLKFSSVLVSVAGNNLFLMILMVILIATIIGMGTTITASYIILSILAAPSLIMAGVAPVNAHLLCFWLSMSSNLTPPVCVAAFAASSISGGNPMKTGLHSFMLGIFMYLMPFAFVYVPQILIVGYGFFEIAEVVLSYAFATVALAATVQGWLLRKLHVSLRVLTLVATILLATPELVTDLIGLAIFLLVLGYSFWKRGQERRVAAV</sequence>
<feature type="region of interest" description="Disordered" evidence="1">
    <location>
        <begin position="40"/>
        <end position="59"/>
    </location>
</feature>
<feature type="transmembrane region" description="Helical" evidence="2">
    <location>
        <begin position="498"/>
        <end position="524"/>
    </location>
</feature>
<evidence type="ECO:0000259" key="3">
    <source>
        <dbReference type="Pfam" id="PF06808"/>
    </source>
</evidence>
<feature type="compositionally biased region" description="Polar residues" evidence="1">
    <location>
        <begin position="44"/>
        <end position="57"/>
    </location>
</feature>
<protein>
    <recommendedName>
        <fullName evidence="3">TRAP C4-dicarboxylate transport system permease DctM subunit domain-containing protein</fullName>
    </recommendedName>
</protein>
<feature type="transmembrane region" description="Helical" evidence="2">
    <location>
        <begin position="184"/>
        <end position="207"/>
    </location>
</feature>
<evidence type="ECO:0000313" key="4">
    <source>
        <dbReference type="EMBL" id="MPL59870.1"/>
    </source>
</evidence>
<dbReference type="InterPro" id="IPR010656">
    <property type="entry name" value="DctM"/>
</dbReference>
<dbReference type="EMBL" id="VSSQ01000010">
    <property type="protein sequence ID" value="MPL59870.1"/>
    <property type="molecule type" value="Genomic_DNA"/>
</dbReference>
<evidence type="ECO:0000256" key="1">
    <source>
        <dbReference type="SAM" id="MobiDB-lite"/>
    </source>
</evidence>
<gene>
    <name evidence="4" type="ORF">SDC9_05426</name>
</gene>
<evidence type="ECO:0000256" key="2">
    <source>
        <dbReference type="SAM" id="Phobius"/>
    </source>
</evidence>
<feature type="transmembrane region" description="Helical" evidence="2">
    <location>
        <begin position="420"/>
        <end position="438"/>
    </location>
</feature>
<feature type="transmembrane region" description="Helical" evidence="2">
    <location>
        <begin position="99"/>
        <end position="116"/>
    </location>
</feature>
<keyword evidence="2" id="KW-0812">Transmembrane</keyword>
<dbReference type="NCBIfam" id="TIGR02123">
    <property type="entry name" value="TRAP_fused"/>
    <property type="match status" value="1"/>
</dbReference>
<feature type="transmembrane region" description="Helical" evidence="2">
    <location>
        <begin position="73"/>
        <end position="93"/>
    </location>
</feature>
<feature type="transmembrane region" description="Helical" evidence="2">
    <location>
        <begin position="350"/>
        <end position="373"/>
    </location>
</feature>
<comment type="caution">
    <text evidence="4">The sequence shown here is derived from an EMBL/GenBank/DDBJ whole genome shotgun (WGS) entry which is preliminary data.</text>
</comment>